<evidence type="ECO:0000313" key="2">
    <source>
        <dbReference type="Proteomes" id="UP000299102"/>
    </source>
</evidence>
<organism evidence="1 2">
    <name type="scientific">Eumeta variegata</name>
    <name type="common">Bagworm moth</name>
    <name type="synonym">Eumeta japonica</name>
    <dbReference type="NCBI Taxonomy" id="151549"/>
    <lineage>
        <taxon>Eukaryota</taxon>
        <taxon>Metazoa</taxon>
        <taxon>Ecdysozoa</taxon>
        <taxon>Arthropoda</taxon>
        <taxon>Hexapoda</taxon>
        <taxon>Insecta</taxon>
        <taxon>Pterygota</taxon>
        <taxon>Neoptera</taxon>
        <taxon>Endopterygota</taxon>
        <taxon>Lepidoptera</taxon>
        <taxon>Glossata</taxon>
        <taxon>Ditrysia</taxon>
        <taxon>Tineoidea</taxon>
        <taxon>Psychidae</taxon>
        <taxon>Oiketicinae</taxon>
        <taxon>Eumeta</taxon>
    </lineage>
</organism>
<dbReference type="EMBL" id="BGZK01000555">
    <property type="protein sequence ID" value="GBP49943.1"/>
    <property type="molecule type" value="Genomic_DNA"/>
</dbReference>
<dbReference type="Proteomes" id="UP000299102">
    <property type="component" value="Unassembled WGS sequence"/>
</dbReference>
<dbReference type="AlphaFoldDB" id="A0A4C1WFT0"/>
<protein>
    <submittedName>
        <fullName evidence="1">Uncharacterized protein</fullName>
    </submittedName>
</protein>
<proteinExistence type="predicted"/>
<sequence>MSRRKRAWAAPDVNGAFFTKTIQLIIISSDGIGVRERRTCGAGGALRGGSCTECFMARGRFLPSPRLICLLFAAASVIRRTT</sequence>
<gene>
    <name evidence="1" type="ORF">EVAR_37026_1</name>
</gene>
<name>A0A4C1WFT0_EUMVA</name>
<evidence type="ECO:0000313" key="1">
    <source>
        <dbReference type="EMBL" id="GBP49943.1"/>
    </source>
</evidence>
<keyword evidence="2" id="KW-1185">Reference proteome</keyword>
<accession>A0A4C1WFT0</accession>
<comment type="caution">
    <text evidence="1">The sequence shown here is derived from an EMBL/GenBank/DDBJ whole genome shotgun (WGS) entry which is preliminary data.</text>
</comment>
<reference evidence="1 2" key="1">
    <citation type="journal article" date="2019" name="Commun. Biol.">
        <title>The bagworm genome reveals a unique fibroin gene that provides high tensile strength.</title>
        <authorList>
            <person name="Kono N."/>
            <person name="Nakamura H."/>
            <person name="Ohtoshi R."/>
            <person name="Tomita M."/>
            <person name="Numata K."/>
            <person name="Arakawa K."/>
        </authorList>
    </citation>
    <scope>NUCLEOTIDE SEQUENCE [LARGE SCALE GENOMIC DNA]</scope>
</reference>